<protein>
    <submittedName>
        <fullName evidence="1">Uncharacterized protein</fullName>
    </submittedName>
</protein>
<evidence type="ECO:0000313" key="2">
    <source>
        <dbReference type="Proteomes" id="UP000237056"/>
    </source>
</evidence>
<dbReference type="RefSeq" id="WP_146047015.1">
    <property type="nucleotide sequence ID" value="NZ_PQNY01000017.1"/>
</dbReference>
<dbReference type="EMBL" id="PQNY01000017">
    <property type="protein sequence ID" value="POS00941.1"/>
    <property type="molecule type" value="Genomic_DNA"/>
</dbReference>
<gene>
    <name evidence="1" type="ORF">Q361_11745</name>
</gene>
<dbReference type="Proteomes" id="UP000237056">
    <property type="component" value="Unassembled WGS sequence"/>
</dbReference>
<accession>A0A2S4N5G5</accession>
<comment type="caution">
    <text evidence="1">The sequence shown here is derived from an EMBL/GenBank/DDBJ whole genome shotgun (WGS) entry which is preliminary data.</text>
</comment>
<reference evidence="1 2" key="1">
    <citation type="submission" date="2018-01" db="EMBL/GenBank/DDBJ databases">
        <title>Genomic Encyclopedia of Type Strains, Phase I: the one thousand microbial genomes (KMG-I) project.</title>
        <authorList>
            <person name="Goeker M."/>
        </authorList>
    </citation>
    <scope>NUCLEOTIDE SEQUENCE [LARGE SCALE GENOMIC DNA]</scope>
    <source>
        <strain evidence="1 2">DSM 17960</strain>
    </source>
</reference>
<evidence type="ECO:0000313" key="1">
    <source>
        <dbReference type="EMBL" id="POS00941.1"/>
    </source>
</evidence>
<dbReference type="AlphaFoldDB" id="A0A2S4N5G5"/>
<name>A0A2S4N5G5_9FLAO</name>
<keyword evidence="2" id="KW-1185">Reference proteome</keyword>
<organism evidence="1 2">
    <name type="scientific">Flavobacterium croceum DSM 17960</name>
    <dbReference type="NCBI Taxonomy" id="1121886"/>
    <lineage>
        <taxon>Bacteria</taxon>
        <taxon>Pseudomonadati</taxon>
        <taxon>Bacteroidota</taxon>
        <taxon>Flavobacteriia</taxon>
        <taxon>Flavobacteriales</taxon>
        <taxon>Flavobacteriaceae</taxon>
        <taxon>Flavobacterium</taxon>
    </lineage>
</organism>
<proteinExistence type="predicted"/>
<sequence length="62" mass="7280">MIDKLTKKEIIHRKNKLEELGMDCPSTNEALKKKLSIKELQESFEIDRQIIKGVINDINLWV</sequence>